<comment type="similarity">
    <text evidence="1">Belongs to the methyltransferase superfamily. L-isoaspartyl/D-aspartyl protein methyltransferase family.</text>
</comment>
<accession>A0A1E5JUS8</accession>
<dbReference type="PATRIC" id="fig|45071.6.peg.3688"/>
<dbReference type="EMBL" id="LSOG01000020">
    <property type="protein sequence ID" value="OEH48277.1"/>
    <property type="molecule type" value="Genomic_DNA"/>
</dbReference>
<keyword evidence="5" id="KW-1185">Reference proteome</keyword>
<organism evidence="4 5">
    <name type="scientific">Legionella parisiensis</name>
    <dbReference type="NCBI Taxonomy" id="45071"/>
    <lineage>
        <taxon>Bacteria</taxon>
        <taxon>Pseudomonadati</taxon>
        <taxon>Pseudomonadota</taxon>
        <taxon>Gammaproteobacteria</taxon>
        <taxon>Legionellales</taxon>
        <taxon>Legionellaceae</taxon>
        <taxon>Legionella</taxon>
    </lineage>
</organism>
<dbReference type="GO" id="GO:0005737">
    <property type="term" value="C:cytoplasm"/>
    <property type="evidence" value="ECO:0007669"/>
    <property type="project" value="TreeGrafter"/>
</dbReference>
<dbReference type="PANTHER" id="PTHR11579">
    <property type="entry name" value="PROTEIN-L-ISOASPARTATE O-METHYLTRANSFERASE"/>
    <property type="match status" value="1"/>
</dbReference>
<evidence type="ECO:0000256" key="2">
    <source>
        <dbReference type="ARBA" id="ARBA00013346"/>
    </source>
</evidence>
<evidence type="ECO:0000313" key="5">
    <source>
        <dbReference type="Proteomes" id="UP000095229"/>
    </source>
</evidence>
<protein>
    <recommendedName>
        <fullName evidence="2">Protein-L-isoaspartate O-methyltransferase</fullName>
    </recommendedName>
    <alternativeName>
        <fullName evidence="3">Protein L-isoaspartyl methyltransferase</fullName>
    </alternativeName>
</protein>
<dbReference type="GO" id="GO:0032259">
    <property type="term" value="P:methylation"/>
    <property type="evidence" value="ECO:0007669"/>
    <property type="project" value="UniProtKB-KW"/>
</dbReference>
<keyword evidence="4" id="KW-0808">Transferase</keyword>
<gene>
    <name evidence="4" type="primary">pcm</name>
    <name evidence="4" type="ORF">lpari_00718</name>
</gene>
<dbReference type="OrthoDB" id="9810066at2"/>
<dbReference type="Pfam" id="PF01135">
    <property type="entry name" value="PCMT"/>
    <property type="match status" value="1"/>
</dbReference>
<dbReference type="Gene3D" id="3.40.50.150">
    <property type="entry name" value="Vaccinia Virus protein VP39"/>
    <property type="match status" value="1"/>
</dbReference>
<sequence length="217" mass="24789">MSYQSARINMVKQQLRTGDVLNESILNLYDVVLRHEFVPEQFINFAYSDMQIPLNHEQRMLTPLEEGQILQALDLQGHETVLEVGTGSGFFTAMLSKLCKKVISIDYYADFTNNAAHKLKEHHCNNVELITGDAHQGWLEDAPYDVVIFTGAMEKITETQRLQILPGGKLFVIEGASPVMQGQLYELDHHENWHESLVFETNIPLLINKSKPKEFVF</sequence>
<dbReference type="InterPro" id="IPR000682">
    <property type="entry name" value="PCMT"/>
</dbReference>
<keyword evidence="4" id="KW-0489">Methyltransferase</keyword>
<dbReference type="GO" id="GO:0004719">
    <property type="term" value="F:protein-L-isoaspartate (D-aspartate) O-methyltransferase activity"/>
    <property type="evidence" value="ECO:0007669"/>
    <property type="project" value="InterPro"/>
</dbReference>
<comment type="caution">
    <text evidence="4">The sequence shown here is derived from an EMBL/GenBank/DDBJ whole genome shotgun (WGS) entry which is preliminary data.</text>
</comment>
<evidence type="ECO:0000256" key="3">
    <source>
        <dbReference type="ARBA" id="ARBA00030757"/>
    </source>
</evidence>
<proteinExistence type="inferred from homology"/>
<dbReference type="STRING" id="45071.Lpar_3425"/>
<evidence type="ECO:0000313" key="4">
    <source>
        <dbReference type="EMBL" id="OEH48277.1"/>
    </source>
</evidence>
<dbReference type="AlphaFoldDB" id="A0A1E5JUS8"/>
<dbReference type="InterPro" id="IPR029063">
    <property type="entry name" value="SAM-dependent_MTases_sf"/>
</dbReference>
<name>A0A1E5JUS8_9GAMM</name>
<dbReference type="PANTHER" id="PTHR11579:SF18">
    <property type="entry name" value="PROTEIN-L-ISOASPARTATE O-METHYLTRANSFERASE"/>
    <property type="match status" value="1"/>
</dbReference>
<dbReference type="RefSeq" id="WP_058518991.1">
    <property type="nucleotide sequence ID" value="NZ_CAAAIE010000001.1"/>
</dbReference>
<reference evidence="4 5" key="1">
    <citation type="submission" date="2016-02" db="EMBL/GenBank/DDBJ databases">
        <title>Secondary metabolites in Legionella.</title>
        <authorList>
            <person name="Tobias N.J."/>
            <person name="Bode H.B."/>
        </authorList>
    </citation>
    <scope>NUCLEOTIDE SEQUENCE [LARGE SCALE GENOMIC DNA]</scope>
    <source>
        <strain evidence="4 5">DSM 19216</strain>
    </source>
</reference>
<dbReference type="CDD" id="cd02440">
    <property type="entry name" value="AdoMet_MTases"/>
    <property type="match status" value="1"/>
</dbReference>
<dbReference type="Proteomes" id="UP000095229">
    <property type="component" value="Unassembled WGS sequence"/>
</dbReference>
<evidence type="ECO:0000256" key="1">
    <source>
        <dbReference type="ARBA" id="ARBA00005369"/>
    </source>
</evidence>
<dbReference type="SUPFAM" id="SSF53335">
    <property type="entry name" value="S-adenosyl-L-methionine-dependent methyltransferases"/>
    <property type="match status" value="1"/>
</dbReference>